<dbReference type="InterPro" id="IPR036565">
    <property type="entry name" value="Mur-like_cat_sf"/>
</dbReference>
<feature type="binding site" evidence="7">
    <location>
        <position position="380"/>
    </location>
    <ligand>
        <name>meso-2,6-diaminopimelate</name>
        <dbReference type="ChEBI" id="CHEBI:57791"/>
    </ligand>
</feature>
<gene>
    <name evidence="7 12" type="primary">murE</name>
    <name evidence="12" type="ORF">GCM10007966_05360</name>
</gene>
<keyword evidence="6 7" id="KW-0961">Cell wall biogenesis/degradation</keyword>
<accession>A0A917N9H8</accession>
<keyword evidence="7" id="KW-0067">ATP-binding</keyword>
<protein>
    <recommendedName>
        <fullName evidence="7">UDP-N-acetylmuramoyl-L-alanyl-D-glutamate--2,6-diaminopimelate ligase</fullName>
        <ecNumber evidence="7">6.3.2.13</ecNumber>
    </recommendedName>
    <alternativeName>
        <fullName evidence="7">Meso-A2pm-adding enzyme</fullName>
    </alternativeName>
    <alternativeName>
        <fullName evidence="7">Meso-diaminopimelate-adding enzyme</fullName>
    </alternativeName>
    <alternativeName>
        <fullName evidence="7">UDP-MurNAc-L-Ala-D-Glu:meso-diaminopimelate ligase</fullName>
    </alternativeName>
    <alternativeName>
        <fullName evidence="7">UDP-MurNAc-tripeptide synthetase</fullName>
    </alternativeName>
    <alternativeName>
        <fullName evidence="7">UDP-N-acetylmuramyl-tripeptide synthetase</fullName>
    </alternativeName>
</protein>
<evidence type="ECO:0000256" key="3">
    <source>
        <dbReference type="ARBA" id="ARBA00022960"/>
    </source>
</evidence>
<sequence>MKLSTLLSPFIDPISKDSEVKGIHNDSRQIKPGDLFLAYPGAATDGRLYIKKAIESGASAVIYEPIGLPEQVIPETTIPCIPLSGVDKKLAAIATRFYDDPSKSITVTGVTGTNGKTTVAYLLAQAYQLLGQEARYIGTLGEGEINELHPLVNTTPDGLFLQKLFHEYRTSPVRQVCMEVSSHALSLNRVDYIDFNQAIYTNLSHEHLDFHKTLEAYAEAKSKLFVMPSLKSVILNQDDSFCERMASNLPPSCRKFTYGIHGYADVKVTQWELSMTGSEFEIESPWGRHHLQISTLGLFNIYNNLAVFSALLANDCSVEEVVLLLSKLKAAPGRMEVVAKEPCVIVDYAHTPDALENVLQALNKLKKANIITVFGCGGERDKAKRPMMGRIASEYSDLVIITSDNPRSEEPMSIIEGIAVGIDKDTTAIKIPLREEAIQKAISIANRDDIILIAGKGHETYQQIGNQRLVFSDQAVVQKIMKS</sequence>
<keyword evidence="7" id="KW-0963">Cytoplasm</keyword>
<evidence type="ECO:0000256" key="1">
    <source>
        <dbReference type="ARBA" id="ARBA00005898"/>
    </source>
</evidence>
<dbReference type="Gene3D" id="3.90.190.20">
    <property type="entry name" value="Mur ligase, C-terminal domain"/>
    <property type="match status" value="1"/>
</dbReference>
<dbReference type="GO" id="GO:0071555">
    <property type="term" value="P:cell wall organization"/>
    <property type="evidence" value="ECO:0007669"/>
    <property type="project" value="UniProtKB-KW"/>
</dbReference>
<dbReference type="GO" id="GO:0000287">
    <property type="term" value="F:magnesium ion binding"/>
    <property type="evidence" value="ECO:0007669"/>
    <property type="project" value="UniProtKB-UniRule"/>
</dbReference>
<dbReference type="Proteomes" id="UP000630149">
    <property type="component" value="Unassembled WGS sequence"/>
</dbReference>
<evidence type="ECO:0000256" key="8">
    <source>
        <dbReference type="RuleBase" id="RU004135"/>
    </source>
</evidence>
<keyword evidence="3 7" id="KW-0133">Cell shape</keyword>
<comment type="caution">
    <text evidence="12">The sequence shown here is derived from an EMBL/GenBank/DDBJ whole genome shotgun (WGS) entry which is preliminary data.</text>
</comment>
<comment type="caution">
    <text evidence="7">Lacks conserved residue(s) required for the propagation of feature annotation.</text>
</comment>
<comment type="similarity">
    <text evidence="1 7">Belongs to the MurCDEF family. MurE subfamily.</text>
</comment>
<proteinExistence type="inferred from homology"/>
<comment type="PTM">
    <text evidence="7">Carboxylation is probably crucial for Mg(2+) binding and, consequently, for the gamma-phosphate positioning of ATP.</text>
</comment>
<dbReference type="GO" id="GO:0005524">
    <property type="term" value="F:ATP binding"/>
    <property type="evidence" value="ECO:0007669"/>
    <property type="project" value="UniProtKB-UniRule"/>
</dbReference>
<dbReference type="InterPro" id="IPR013221">
    <property type="entry name" value="Mur_ligase_cen"/>
</dbReference>
<evidence type="ECO:0000259" key="9">
    <source>
        <dbReference type="Pfam" id="PF01225"/>
    </source>
</evidence>
<dbReference type="PANTHER" id="PTHR23135:SF4">
    <property type="entry name" value="UDP-N-ACETYLMURAMOYL-L-ALANYL-D-GLUTAMATE--2,6-DIAMINOPIMELATE LIGASE MURE HOMOLOG, CHLOROPLASTIC"/>
    <property type="match status" value="1"/>
</dbReference>
<evidence type="ECO:0000313" key="13">
    <source>
        <dbReference type="Proteomes" id="UP000630149"/>
    </source>
</evidence>
<keyword evidence="4 7" id="KW-0573">Peptidoglycan synthesis</keyword>
<feature type="short sequence motif" description="Meso-diaminopimelate recognition motif" evidence="7">
    <location>
        <begin position="404"/>
        <end position="407"/>
    </location>
</feature>
<comment type="pathway">
    <text evidence="7 8">Cell wall biogenesis; peptidoglycan biosynthesis.</text>
</comment>
<evidence type="ECO:0000313" key="12">
    <source>
        <dbReference type="EMBL" id="GGI79757.1"/>
    </source>
</evidence>
<feature type="binding site" evidence="7">
    <location>
        <begin position="404"/>
        <end position="407"/>
    </location>
    <ligand>
        <name>meso-2,6-diaminopimelate</name>
        <dbReference type="ChEBI" id="CHEBI:57791"/>
    </ligand>
</feature>
<feature type="binding site" evidence="7">
    <location>
        <position position="459"/>
    </location>
    <ligand>
        <name>meso-2,6-diaminopimelate</name>
        <dbReference type="ChEBI" id="CHEBI:57791"/>
    </ligand>
</feature>
<dbReference type="SUPFAM" id="SSF53244">
    <property type="entry name" value="MurD-like peptide ligases, peptide-binding domain"/>
    <property type="match status" value="1"/>
</dbReference>
<comment type="subcellular location">
    <subcellularLocation>
        <location evidence="7 8">Cytoplasm</location>
    </subcellularLocation>
</comment>
<feature type="binding site" evidence="7">
    <location>
        <position position="189"/>
    </location>
    <ligand>
        <name>UDP-N-acetyl-alpha-D-muramoyl-L-alanyl-D-glutamate</name>
        <dbReference type="ChEBI" id="CHEBI:83900"/>
    </ligand>
</feature>
<keyword evidence="5 7" id="KW-0131">Cell cycle</keyword>
<evidence type="ECO:0000259" key="10">
    <source>
        <dbReference type="Pfam" id="PF02875"/>
    </source>
</evidence>
<feature type="domain" description="Mur ligase central" evidence="11">
    <location>
        <begin position="110"/>
        <end position="310"/>
    </location>
</feature>
<dbReference type="Pfam" id="PF01225">
    <property type="entry name" value="Mur_ligase"/>
    <property type="match status" value="1"/>
</dbReference>
<dbReference type="GO" id="GO:0051301">
    <property type="term" value="P:cell division"/>
    <property type="evidence" value="ECO:0007669"/>
    <property type="project" value="UniProtKB-KW"/>
</dbReference>
<evidence type="ECO:0000259" key="11">
    <source>
        <dbReference type="Pfam" id="PF08245"/>
    </source>
</evidence>
<keyword evidence="13" id="KW-1185">Reference proteome</keyword>
<comment type="catalytic activity">
    <reaction evidence="7">
        <text>UDP-N-acetyl-alpha-D-muramoyl-L-alanyl-D-glutamate + meso-2,6-diaminopimelate + ATP = UDP-N-acetyl-alpha-D-muramoyl-L-alanyl-gamma-D-glutamyl-meso-2,6-diaminopimelate + ADP + phosphate + H(+)</text>
        <dbReference type="Rhea" id="RHEA:23676"/>
        <dbReference type="ChEBI" id="CHEBI:15378"/>
        <dbReference type="ChEBI" id="CHEBI:30616"/>
        <dbReference type="ChEBI" id="CHEBI:43474"/>
        <dbReference type="ChEBI" id="CHEBI:57791"/>
        <dbReference type="ChEBI" id="CHEBI:83900"/>
        <dbReference type="ChEBI" id="CHEBI:83905"/>
        <dbReference type="ChEBI" id="CHEBI:456216"/>
        <dbReference type="EC" id="6.3.2.13"/>
    </reaction>
</comment>
<dbReference type="AlphaFoldDB" id="A0A917N9H8"/>
<dbReference type="HAMAP" id="MF_00208">
    <property type="entry name" value="MurE"/>
    <property type="match status" value="1"/>
</dbReference>
<dbReference type="NCBIfam" id="TIGR01085">
    <property type="entry name" value="murE"/>
    <property type="match status" value="1"/>
</dbReference>
<dbReference type="SUPFAM" id="SSF53623">
    <property type="entry name" value="MurD-like peptide ligases, catalytic domain"/>
    <property type="match status" value="1"/>
</dbReference>
<reference evidence="12" key="2">
    <citation type="submission" date="2020-09" db="EMBL/GenBank/DDBJ databases">
        <authorList>
            <person name="Sun Q."/>
            <person name="Ohkuma M."/>
        </authorList>
    </citation>
    <scope>NUCLEOTIDE SEQUENCE</scope>
    <source>
        <strain evidence="12">JCM 13919</strain>
    </source>
</reference>
<dbReference type="InterPro" id="IPR005761">
    <property type="entry name" value="UDP-N-AcMur-Glu-dNH2Pim_ligase"/>
</dbReference>
<dbReference type="GO" id="GO:0009252">
    <property type="term" value="P:peptidoglycan biosynthetic process"/>
    <property type="evidence" value="ECO:0007669"/>
    <property type="project" value="UniProtKB-UniRule"/>
</dbReference>
<evidence type="ECO:0000256" key="5">
    <source>
        <dbReference type="ARBA" id="ARBA00023306"/>
    </source>
</evidence>
<dbReference type="NCBIfam" id="NF001126">
    <property type="entry name" value="PRK00139.1-4"/>
    <property type="match status" value="1"/>
</dbReference>
<dbReference type="EC" id="6.3.2.13" evidence="7"/>
<keyword evidence="7" id="KW-0547">Nucleotide-binding</keyword>
<evidence type="ECO:0000256" key="6">
    <source>
        <dbReference type="ARBA" id="ARBA00023316"/>
    </source>
</evidence>
<feature type="binding site" evidence="7">
    <location>
        <position position="153"/>
    </location>
    <ligand>
        <name>UDP-N-acetyl-alpha-D-muramoyl-L-alanyl-D-glutamate</name>
        <dbReference type="ChEBI" id="CHEBI:83900"/>
    </ligand>
</feature>
<dbReference type="Pfam" id="PF02875">
    <property type="entry name" value="Mur_ligase_C"/>
    <property type="match status" value="1"/>
</dbReference>
<dbReference type="InterPro" id="IPR004101">
    <property type="entry name" value="Mur_ligase_C"/>
</dbReference>
<dbReference type="Gene3D" id="3.40.1190.10">
    <property type="entry name" value="Mur-like, catalytic domain"/>
    <property type="match status" value="1"/>
</dbReference>
<dbReference type="GO" id="GO:0008360">
    <property type="term" value="P:regulation of cell shape"/>
    <property type="evidence" value="ECO:0007669"/>
    <property type="project" value="UniProtKB-KW"/>
</dbReference>
<feature type="domain" description="Mur ligase N-terminal catalytic" evidence="9">
    <location>
        <begin position="19"/>
        <end position="98"/>
    </location>
</feature>
<feature type="modified residue" description="N6-carboxylysine" evidence="7">
    <location>
        <position position="221"/>
    </location>
</feature>
<dbReference type="RefSeq" id="WP_131775939.1">
    <property type="nucleotide sequence ID" value="NZ_BMOB01000002.1"/>
</dbReference>
<evidence type="ECO:0000256" key="4">
    <source>
        <dbReference type="ARBA" id="ARBA00022984"/>
    </source>
</evidence>
<feature type="binding site" evidence="7">
    <location>
        <position position="455"/>
    </location>
    <ligand>
        <name>meso-2,6-diaminopimelate</name>
        <dbReference type="ChEBI" id="CHEBI:57791"/>
    </ligand>
</feature>
<feature type="domain" description="Mur ligase C-terminal" evidence="10">
    <location>
        <begin position="333"/>
        <end position="457"/>
    </location>
</feature>
<dbReference type="InterPro" id="IPR000713">
    <property type="entry name" value="Mur_ligase_N"/>
</dbReference>
<dbReference type="Gene3D" id="3.40.1390.10">
    <property type="entry name" value="MurE/MurF, N-terminal domain"/>
    <property type="match status" value="1"/>
</dbReference>
<keyword evidence="7" id="KW-0460">Magnesium</keyword>
<feature type="binding site" evidence="7">
    <location>
        <begin position="112"/>
        <end position="118"/>
    </location>
    <ligand>
        <name>ATP</name>
        <dbReference type="ChEBI" id="CHEBI:30616"/>
    </ligand>
</feature>
<dbReference type="Pfam" id="PF08245">
    <property type="entry name" value="Mur_ligase_M"/>
    <property type="match status" value="1"/>
</dbReference>
<keyword evidence="2 7" id="KW-0132">Cell division</keyword>
<feature type="binding site" evidence="7">
    <location>
        <position position="181"/>
    </location>
    <ligand>
        <name>UDP-N-acetyl-alpha-D-muramoyl-L-alanyl-D-glutamate</name>
        <dbReference type="ChEBI" id="CHEBI:83900"/>
    </ligand>
</feature>
<dbReference type="EMBL" id="BMOB01000002">
    <property type="protein sequence ID" value="GGI79757.1"/>
    <property type="molecule type" value="Genomic_DNA"/>
</dbReference>
<dbReference type="InterPro" id="IPR036615">
    <property type="entry name" value="Mur_ligase_C_dom_sf"/>
</dbReference>
<dbReference type="PANTHER" id="PTHR23135">
    <property type="entry name" value="MUR LIGASE FAMILY MEMBER"/>
    <property type="match status" value="1"/>
</dbReference>
<comment type="cofactor">
    <cofactor evidence="7">
        <name>Mg(2+)</name>
        <dbReference type="ChEBI" id="CHEBI:18420"/>
    </cofactor>
</comment>
<feature type="binding site" evidence="7">
    <location>
        <position position="27"/>
    </location>
    <ligand>
        <name>UDP-N-acetyl-alpha-D-muramoyl-L-alanyl-D-glutamate</name>
        <dbReference type="ChEBI" id="CHEBI:83900"/>
    </ligand>
</feature>
<dbReference type="SUPFAM" id="SSF63418">
    <property type="entry name" value="MurE/MurF N-terminal domain"/>
    <property type="match status" value="1"/>
</dbReference>
<reference evidence="12" key="1">
    <citation type="journal article" date="2014" name="Int. J. Syst. Evol. Microbiol.">
        <title>Complete genome sequence of Corynebacterium casei LMG S-19264T (=DSM 44701T), isolated from a smear-ripened cheese.</title>
        <authorList>
            <consortium name="US DOE Joint Genome Institute (JGI-PGF)"/>
            <person name="Walter F."/>
            <person name="Albersmeier A."/>
            <person name="Kalinowski J."/>
            <person name="Ruckert C."/>
        </authorList>
    </citation>
    <scope>NUCLEOTIDE SEQUENCE</scope>
    <source>
        <strain evidence="12">JCM 13919</strain>
    </source>
</reference>
<dbReference type="InterPro" id="IPR035911">
    <property type="entry name" value="MurE/MurF_N"/>
</dbReference>
<comment type="function">
    <text evidence="7">Catalyzes the addition of meso-diaminopimelic acid to the nucleotide precursor UDP-N-acetylmuramoyl-L-alanyl-D-glutamate (UMAG) in the biosynthesis of bacterial cell-wall peptidoglycan.</text>
</comment>
<dbReference type="OrthoDB" id="9800958at2"/>
<evidence type="ECO:0000256" key="2">
    <source>
        <dbReference type="ARBA" id="ARBA00022618"/>
    </source>
</evidence>
<evidence type="ECO:0000256" key="7">
    <source>
        <dbReference type="HAMAP-Rule" id="MF_00208"/>
    </source>
</evidence>
<feature type="binding site" evidence="7">
    <location>
        <begin position="154"/>
        <end position="155"/>
    </location>
    <ligand>
        <name>UDP-N-acetyl-alpha-D-muramoyl-L-alanyl-D-glutamate</name>
        <dbReference type="ChEBI" id="CHEBI:83900"/>
    </ligand>
</feature>
<organism evidence="12 13">
    <name type="scientific">Legionella impletisoli</name>
    <dbReference type="NCBI Taxonomy" id="343510"/>
    <lineage>
        <taxon>Bacteria</taxon>
        <taxon>Pseudomonadati</taxon>
        <taxon>Pseudomonadota</taxon>
        <taxon>Gammaproteobacteria</taxon>
        <taxon>Legionellales</taxon>
        <taxon>Legionellaceae</taxon>
        <taxon>Legionella</taxon>
    </lineage>
</organism>
<dbReference type="GO" id="GO:0005737">
    <property type="term" value="C:cytoplasm"/>
    <property type="evidence" value="ECO:0007669"/>
    <property type="project" value="UniProtKB-SubCell"/>
</dbReference>
<name>A0A917N9H8_9GAMM</name>
<keyword evidence="7 12" id="KW-0436">Ligase</keyword>
<dbReference type="GO" id="GO:0008765">
    <property type="term" value="F:UDP-N-acetylmuramoylalanyl-D-glutamate-2,6-diaminopimelate ligase activity"/>
    <property type="evidence" value="ECO:0007669"/>
    <property type="project" value="UniProtKB-UniRule"/>
</dbReference>